<feature type="region of interest" description="Disordered" evidence="13">
    <location>
        <begin position="722"/>
        <end position="820"/>
    </location>
</feature>
<feature type="transmembrane region" description="Helical" evidence="14">
    <location>
        <begin position="451"/>
        <end position="474"/>
    </location>
</feature>
<evidence type="ECO:0000256" key="4">
    <source>
        <dbReference type="ARBA" id="ARBA00022449"/>
    </source>
</evidence>
<keyword evidence="10 14" id="KW-0472">Membrane</keyword>
<evidence type="ECO:0000256" key="6">
    <source>
        <dbReference type="ARBA" id="ARBA00022692"/>
    </source>
</evidence>
<protein>
    <recommendedName>
        <fullName evidence="12">Sodium/hydrogen exchanger</fullName>
    </recommendedName>
</protein>
<dbReference type="GO" id="GO:0015385">
    <property type="term" value="F:sodium:proton antiporter activity"/>
    <property type="evidence" value="ECO:0007669"/>
    <property type="project" value="InterPro"/>
</dbReference>
<dbReference type="Ensembl" id="ENSMAMT00000060974.1">
    <property type="protein sequence ID" value="ENSMAMP00000061908.1"/>
    <property type="gene ID" value="ENSMAMG00000016632.2"/>
</dbReference>
<keyword evidence="9 12" id="KW-0406">Ion transport</keyword>
<evidence type="ECO:0000256" key="10">
    <source>
        <dbReference type="ARBA" id="ARBA00023136"/>
    </source>
</evidence>
<evidence type="ECO:0000256" key="5">
    <source>
        <dbReference type="ARBA" id="ARBA00022475"/>
    </source>
</evidence>
<evidence type="ECO:0000256" key="2">
    <source>
        <dbReference type="ARBA" id="ARBA00007367"/>
    </source>
</evidence>
<comment type="similarity">
    <text evidence="2 12">Belongs to the monovalent cation:proton antiporter 1 (CPA1) transporter (TC 2.A.36) family.</text>
</comment>
<dbReference type="InParanoid" id="A0A7N8YEB4"/>
<reference evidence="18" key="1">
    <citation type="submission" date="2025-08" db="UniProtKB">
        <authorList>
            <consortium name="Ensembl"/>
        </authorList>
    </citation>
    <scope>IDENTIFICATION</scope>
</reference>
<dbReference type="GO" id="GO:0098719">
    <property type="term" value="P:sodium ion import across plasma membrane"/>
    <property type="evidence" value="ECO:0007669"/>
    <property type="project" value="TreeGrafter"/>
</dbReference>
<feature type="transmembrane region" description="Helical" evidence="14">
    <location>
        <begin position="154"/>
        <end position="171"/>
    </location>
</feature>
<feature type="transmembrane region" description="Helical" evidence="14">
    <location>
        <begin position="126"/>
        <end position="147"/>
    </location>
</feature>
<feature type="signal peptide" evidence="15">
    <location>
        <begin position="1"/>
        <end position="26"/>
    </location>
</feature>
<feature type="transmembrane region" description="Helical" evidence="14">
    <location>
        <begin position="103"/>
        <end position="120"/>
    </location>
</feature>
<dbReference type="InterPro" id="IPR006153">
    <property type="entry name" value="Cation/H_exchanger_TM"/>
</dbReference>
<evidence type="ECO:0000256" key="8">
    <source>
        <dbReference type="ARBA" id="ARBA00023053"/>
    </source>
</evidence>
<dbReference type="PANTHER" id="PTHR10110:SF196">
    <property type="entry name" value="SODIUM_HYDROGEN EXCHANGER"/>
    <property type="match status" value="1"/>
</dbReference>
<evidence type="ECO:0000256" key="13">
    <source>
        <dbReference type="SAM" id="MobiDB-lite"/>
    </source>
</evidence>
<dbReference type="AlphaFoldDB" id="A0A7N8YEB4"/>
<keyword evidence="15" id="KW-0732">Signal</keyword>
<dbReference type="PRINTS" id="PR01084">
    <property type="entry name" value="NAHEXCHNGR"/>
</dbReference>
<dbReference type="Gene3D" id="6.10.140.1330">
    <property type="match status" value="1"/>
</dbReference>
<evidence type="ECO:0000256" key="14">
    <source>
        <dbReference type="SAM" id="Phobius"/>
    </source>
</evidence>
<feature type="transmembrane region" description="Helical" evidence="14">
    <location>
        <begin position="354"/>
        <end position="377"/>
    </location>
</feature>
<keyword evidence="8" id="KW-0915">Sodium</keyword>
<evidence type="ECO:0000256" key="3">
    <source>
        <dbReference type="ARBA" id="ARBA00022448"/>
    </source>
</evidence>
<keyword evidence="11 12" id="KW-0739">Sodium transport</keyword>
<dbReference type="InterPro" id="IPR004709">
    <property type="entry name" value="NaH_exchanger"/>
</dbReference>
<feature type="compositionally biased region" description="Low complexity" evidence="13">
    <location>
        <begin position="786"/>
        <end position="798"/>
    </location>
</feature>
<keyword evidence="4 12" id="KW-0050">Antiport</keyword>
<evidence type="ECO:0000256" key="12">
    <source>
        <dbReference type="RuleBase" id="RU003722"/>
    </source>
</evidence>
<feature type="chain" id="PRO_5031024646" description="Sodium/hydrogen exchanger" evidence="15">
    <location>
        <begin position="27"/>
        <end position="820"/>
    </location>
</feature>
<evidence type="ECO:0000256" key="11">
    <source>
        <dbReference type="ARBA" id="ARBA00023201"/>
    </source>
</evidence>
<feature type="transmembrane region" description="Helical" evidence="14">
    <location>
        <begin position="69"/>
        <end position="91"/>
    </location>
</feature>
<evidence type="ECO:0000256" key="1">
    <source>
        <dbReference type="ARBA" id="ARBA00004651"/>
    </source>
</evidence>
<sequence length="820" mass="92501">MDFRVRGKILLYIILGVFSFLHGSRGETLPKPPGGITVLPTVPPDHGQWTHPDAEKGVLPLFTMNYQRIQIPFEITLWVLLASFAKIGFSVYHKITIWVPESCLLIGLGLIVGGIIYAVHNEPPAVLTSNVFFIYMLPPIVLLLVLIYRRDCDLFLLCVQVLWFAVVGTLWNSIGIGLSLFAICQIEALGVQNINFQENLLFATIISAVDPVSVLCVFEDVSVNEQLYIVMFGECLFNDAVTVALYNLCSFMANMPVVEPVDVVLGMVNFLLVGLGGLGLGVLFGFVAAFTSRFTSKVREIEPLFIFMFSYLAYLVAELFTVSSIMAIVTCALTMKYYVEENVSQNSCTTIRHVVKMLGSISETLIFFFLGVVTITTDHYWNWGYILFTLLFAFVWRILGVFVLTLIINPFRTIRLHFKDQFGLAYGGVRGAVSFALAYTLPNDIHCKKLFVTATITIILFTVFLQGISIRPLIEFLNVRRTNRKIDTINVEIHCRLMEHTVAGIEDLCGQWGHFYWKDKFMKFNNRILRRILIRDSRAESSIVALYKKLELQNAIEILDTVSGGISVAPSILSLYEEKGTADKSKKKLVGADEKSMRDLLAKNMYKIRQRTVTYTTKHALPNDTHSREILIRRHSTIRRILRSQSFHTSAVPTSLKFFSLPAGKSLGSTYHPGRPSYAGTYVQERMPEVVYPSRHTRFGQPARSSSLAMVPLRQLDTLKDEHSVDVLDEDMGGSGRKRRGTSRTNSSYSDSRVSASHHRFSSSVANSSSANNFRYMQHEAEEENQQQPSSSSPAWAAEPRDNVTRNPLLRQPQWKPLKR</sequence>
<keyword evidence="3 12" id="KW-0813">Transport</keyword>
<feature type="transmembrane region" description="Helical" evidence="14">
    <location>
        <begin position="270"/>
        <end position="291"/>
    </location>
</feature>
<dbReference type="Gene3D" id="6.10.250.2020">
    <property type="match status" value="1"/>
</dbReference>
<organism evidence="18 19">
    <name type="scientific">Mastacembelus armatus</name>
    <name type="common">zig-zag eel</name>
    <dbReference type="NCBI Taxonomy" id="205130"/>
    <lineage>
        <taxon>Eukaryota</taxon>
        <taxon>Metazoa</taxon>
        <taxon>Chordata</taxon>
        <taxon>Craniata</taxon>
        <taxon>Vertebrata</taxon>
        <taxon>Euteleostomi</taxon>
        <taxon>Actinopterygii</taxon>
        <taxon>Neopterygii</taxon>
        <taxon>Teleostei</taxon>
        <taxon>Neoteleostei</taxon>
        <taxon>Acanthomorphata</taxon>
        <taxon>Anabantaria</taxon>
        <taxon>Synbranchiformes</taxon>
        <taxon>Mastacembelidae</taxon>
        <taxon>Mastacembelus</taxon>
    </lineage>
</organism>
<evidence type="ECO:0000256" key="9">
    <source>
        <dbReference type="ARBA" id="ARBA00023065"/>
    </source>
</evidence>
<keyword evidence="5" id="KW-1003">Cell membrane</keyword>
<dbReference type="Proteomes" id="UP000261640">
    <property type="component" value="Unplaced"/>
</dbReference>
<dbReference type="GO" id="GO:0005886">
    <property type="term" value="C:plasma membrane"/>
    <property type="evidence" value="ECO:0007669"/>
    <property type="project" value="UniProtKB-SubCell"/>
</dbReference>
<feature type="compositionally biased region" description="Low complexity" evidence="13">
    <location>
        <begin position="762"/>
        <end position="775"/>
    </location>
</feature>
<evidence type="ECO:0000259" key="16">
    <source>
        <dbReference type="Pfam" id="PF00999"/>
    </source>
</evidence>
<evidence type="ECO:0000313" key="19">
    <source>
        <dbReference type="Proteomes" id="UP000261640"/>
    </source>
</evidence>
<dbReference type="InterPro" id="IPR032103">
    <property type="entry name" value="NHE_CaM-bd"/>
</dbReference>
<dbReference type="InterPro" id="IPR018422">
    <property type="entry name" value="Cation/H_exchanger_CPA1"/>
</dbReference>
<dbReference type="GeneTree" id="ENSGT00940000156807"/>
<evidence type="ECO:0000259" key="17">
    <source>
        <dbReference type="Pfam" id="PF16644"/>
    </source>
</evidence>
<dbReference type="GO" id="GO:0015386">
    <property type="term" value="F:potassium:proton antiporter activity"/>
    <property type="evidence" value="ECO:0007669"/>
    <property type="project" value="TreeGrafter"/>
</dbReference>
<dbReference type="NCBIfam" id="TIGR00840">
    <property type="entry name" value="b_cpa1"/>
    <property type="match status" value="1"/>
</dbReference>
<dbReference type="PANTHER" id="PTHR10110">
    <property type="entry name" value="SODIUM/HYDROGEN EXCHANGER"/>
    <property type="match status" value="1"/>
</dbReference>
<dbReference type="Pfam" id="PF00999">
    <property type="entry name" value="Na_H_Exchanger"/>
    <property type="match status" value="1"/>
</dbReference>
<comment type="subcellular location">
    <subcellularLocation>
        <location evidence="1">Cell membrane</location>
        <topology evidence="1">Multi-pass membrane protein</topology>
    </subcellularLocation>
</comment>
<keyword evidence="19" id="KW-1185">Reference proteome</keyword>
<dbReference type="GO" id="GO:0051453">
    <property type="term" value="P:regulation of intracellular pH"/>
    <property type="evidence" value="ECO:0007669"/>
    <property type="project" value="TreeGrafter"/>
</dbReference>
<keyword evidence="7 14" id="KW-1133">Transmembrane helix</keyword>
<feature type="transmembrane region" description="Helical" evidence="14">
    <location>
        <begin position="383"/>
        <end position="409"/>
    </location>
</feature>
<feature type="transmembrane region" description="Helical" evidence="14">
    <location>
        <begin position="227"/>
        <end position="249"/>
    </location>
</feature>
<feature type="domain" description="Sodium/hydrogen exchanger regulatory region" evidence="17">
    <location>
        <begin position="569"/>
        <end position="672"/>
    </location>
</feature>
<keyword evidence="6 12" id="KW-0812">Transmembrane</keyword>
<reference evidence="18" key="2">
    <citation type="submission" date="2025-09" db="UniProtKB">
        <authorList>
            <consortium name="Ensembl"/>
        </authorList>
    </citation>
    <scope>IDENTIFICATION</scope>
</reference>
<evidence type="ECO:0000256" key="7">
    <source>
        <dbReference type="ARBA" id="ARBA00022989"/>
    </source>
</evidence>
<proteinExistence type="inferred from homology"/>
<accession>A0A7N8YEB4</accession>
<feature type="transmembrane region" description="Helical" evidence="14">
    <location>
        <begin position="311"/>
        <end position="333"/>
    </location>
</feature>
<evidence type="ECO:0000313" key="18">
    <source>
        <dbReference type="Ensembl" id="ENSMAMP00000061908.1"/>
    </source>
</evidence>
<feature type="domain" description="Cation/H+ exchanger transmembrane" evidence="16">
    <location>
        <begin position="80"/>
        <end position="474"/>
    </location>
</feature>
<name>A0A7N8YEB4_9TELE</name>
<dbReference type="Pfam" id="PF16644">
    <property type="entry name" value="NEXCaM_BD"/>
    <property type="match status" value="1"/>
</dbReference>
<evidence type="ECO:0000256" key="15">
    <source>
        <dbReference type="SAM" id="SignalP"/>
    </source>
</evidence>